<dbReference type="CDD" id="cd03124">
    <property type="entry name" value="alpha_CA_prokaryotic_like"/>
    <property type="match status" value="1"/>
</dbReference>
<protein>
    <recommendedName>
        <fullName evidence="4 9">Carbonic anhydrase</fullName>
        <ecNumber evidence="4 9">4.2.1.1</ecNumber>
    </recommendedName>
</protein>
<comment type="cofactor">
    <cofactor evidence="1 9">
        <name>Zn(2+)</name>
        <dbReference type="ChEBI" id="CHEBI:29105"/>
    </cofactor>
</comment>
<dbReference type="EMBL" id="MU866036">
    <property type="protein sequence ID" value="KAK4442056.1"/>
    <property type="molecule type" value="Genomic_DNA"/>
</dbReference>
<dbReference type="PROSITE" id="PS51144">
    <property type="entry name" value="ALPHA_CA_2"/>
    <property type="match status" value="1"/>
</dbReference>
<evidence type="ECO:0000256" key="7">
    <source>
        <dbReference type="ARBA" id="ARBA00023239"/>
    </source>
</evidence>
<feature type="signal peptide" evidence="9">
    <location>
        <begin position="1"/>
        <end position="16"/>
    </location>
</feature>
<dbReference type="GO" id="GO:0008270">
    <property type="term" value="F:zinc ion binding"/>
    <property type="evidence" value="ECO:0007669"/>
    <property type="project" value="UniProtKB-UniRule"/>
</dbReference>
<feature type="domain" description="Alpha-carbonic anhydrase" evidence="10">
    <location>
        <begin position="34"/>
        <end position="270"/>
    </location>
</feature>
<reference evidence="11" key="1">
    <citation type="journal article" date="2023" name="Mol. Phylogenet. Evol.">
        <title>Genome-scale phylogeny and comparative genomics of the fungal order Sordariales.</title>
        <authorList>
            <person name="Hensen N."/>
            <person name="Bonometti L."/>
            <person name="Westerberg I."/>
            <person name="Brannstrom I.O."/>
            <person name="Guillou S."/>
            <person name="Cros-Aarteil S."/>
            <person name="Calhoun S."/>
            <person name="Haridas S."/>
            <person name="Kuo A."/>
            <person name="Mondo S."/>
            <person name="Pangilinan J."/>
            <person name="Riley R."/>
            <person name="LaButti K."/>
            <person name="Andreopoulos B."/>
            <person name="Lipzen A."/>
            <person name="Chen C."/>
            <person name="Yan M."/>
            <person name="Daum C."/>
            <person name="Ng V."/>
            <person name="Clum A."/>
            <person name="Steindorff A."/>
            <person name="Ohm R.A."/>
            <person name="Martin F."/>
            <person name="Silar P."/>
            <person name="Natvig D.O."/>
            <person name="Lalanne C."/>
            <person name="Gautier V."/>
            <person name="Ament-Velasquez S.L."/>
            <person name="Kruys A."/>
            <person name="Hutchinson M.I."/>
            <person name="Powell A.J."/>
            <person name="Barry K."/>
            <person name="Miller A.N."/>
            <person name="Grigoriev I.V."/>
            <person name="Debuchy R."/>
            <person name="Gladieux P."/>
            <person name="Hiltunen Thoren M."/>
            <person name="Johannesson H."/>
        </authorList>
    </citation>
    <scope>NUCLEOTIDE SEQUENCE</scope>
    <source>
        <strain evidence="11">PSN243</strain>
    </source>
</reference>
<evidence type="ECO:0000256" key="5">
    <source>
        <dbReference type="ARBA" id="ARBA00022723"/>
    </source>
</evidence>
<dbReference type="InterPro" id="IPR001148">
    <property type="entry name" value="CA_dom"/>
</dbReference>
<dbReference type="Proteomes" id="UP001321760">
    <property type="component" value="Unassembled WGS sequence"/>
</dbReference>
<name>A0AAV9G4H1_9PEZI</name>
<evidence type="ECO:0000313" key="12">
    <source>
        <dbReference type="Proteomes" id="UP001321760"/>
    </source>
</evidence>
<evidence type="ECO:0000313" key="11">
    <source>
        <dbReference type="EMBL" id="KAK4442056.1"/>
    </source>
</evidence>
<dbReference type="InterPro" id="IPR041891">
    <property type="entry name" value="Alpha_CA_prokaryot-like"/>
</dbReference>
<dbReference type="PANTHER" id="PTHR18952:SF265">
    <property type="entry name" value="CARBONIC ANHYDRASE"/>
    <property type="match status" value="1"/>
</dbReference>
<keyword evidence="5 9" id="KW-0479">Metal-binding</keyword>
<keyword evidence="7 9" id="KW-0456">Lyase</keyword>
<accession>A0AAV9G4H1</accession>
<dbReference type="PANTHER" id="PTHR18952">
    <property type="entry name" value="CARBONIC ANHYDRASE"/>
    <property type="match status" value="1"/>
</dbReference>
<organism evidence="11 12">
    <name type="scientific">Podospora aff. communis PSN243</name>
    <dbReference type="NCBI Taxonomy" id="3040156"/>
    <lineage>
        <taxon>Eukaryota</taxon>
        <taxon>Fungi</taxon>
        <taxon>Dikarya</taxon>
        <taxon>Ascomycota</taxon>
        <taxon>Pezizomycotina</taxon>
        <taxon>Sordariomycetes</taxon>
        <taxon>Sordariomycetidae</taxon>
        <taxon>Sordariales</taxon>
        <taxon>Podosporaceae</taxon>
        <taxon>Podospora</taxon>
    </lineage>
</organism>
<dbReference type="PROSITE" id="PS00162">
    <property type="entry name" value="ALPHA_CA_1"/>
    <property type="match status" value="1"/>
</dbReference>
<dbReference type="InterPro" id="IPR036398">
    <property type="entry name" value="CA_dom_sf"/>
</dbReference>
<dbReference type="InterPro" id="IPR023561">
    <property type="entry name" value="Carbonic_anhydrase_a-class"/>
</dbReference>
<dbReference type="Pfam" id="PF00194">
    <property type="entry name" value="Carb_anhydrase"/>
    <property type="match status" value="1"/>
</dbReference>
<feature type="chain" id="PRO_5043088302" description="Carbonic anhydrase" evidence="9">
    <location>
        <begin position="17"/>
        <end position="270"/>
    </location>
</feature>
<comment type="caution">
    <text evidence="11">The sequence shown here is derived from an EMBL/GenBank/DDBJ whole genome shotgun (WGS) entry which is preliminary data.</text>
</comment>
<keyword evidence="12" id="KW-1185">Reference proteome</keyword>
<evidence type="ECO:0000256" key="6">
    <source>
        <dbReference type="ARBA" id="ARBA00022833"/>
    </source>
</evidence>
<dbReference type="InterPro" id="IPR018338">
    <property type="entry name" value="Carbonic_anhydrase_a-class_CS"/>
</dbReference>
<evidence type="ECO:0000256" key="9">
    <source>
        <dbReference type="RuleBase" id="RU367011"/>
    </source>
</evidence>
<comment type="similarity">
    <text evidence="3 9">Belongs to the alpha-carbonic anhydrase family.</text>
</comment>
<sequence>MARFLSILPLLAGALAHEHHGTSLFPRAAAVAPPTFGYHGLTGPLNWFNLNQTANEMCAKGTHQSPIDLSQSFLLADASSNPQISLSAAPHGAEFINLGTTVEVMGANGTLVKNGKTSKLAQFHFHSPSEHSINGVYYPLEVHFVFQADDASLSVVGFVIDIGGSSFEPLGTLAASLDEIPQHGNETITKPLDFARLERHFKKFGTYQYSGSLTTPPCSEGVAWTVSAKPIAVDMRSFNAFRDVLKFNARYTQNNPDGVNLLQNIADTLH</sequence>
<comment type="function">
    <text evidence="2 9">Reversible hydration of carbon dioxide.</text>
</comment>
<dbReference type="GO" id="GO:0004089">
    <property type="term" value="F:carbonate dehydratase activity"/>
    <property type="evidence" value="ECO:0007669"/>
    <property type="project" value="UniProtKB-UniRule"/>
</dbReference>
<dbReference type="EC" id="4.2.1.1" evidence="4 9"/>
<gene>
    <name evidence="11" type="ORF">QBC34DRAFT_431941</name>
</gene>
<dbReference type="Gene3D" id="3.10.200.10">
    <property type="entry name" value="Alpha carbonic anhydrase"/>
    <property type="match status" value="1"/>
</dbReference>
<evidence type="ECO:0000256" key="1">
    <source>
        <dbReference type="ARBA" id="ARBA00001947"/>
    </source>
</evidence>
<dbReference type="SUPFAM" id="SSF51069">
    <property type="entry name" value="Carbonic anhydrase"/>
    <property type="match status" value="1"/>
</dbReference>
<dbReference type="AlphaFoldDB" id="A0AAV9G4H1"/>
<evidence type="ECO:0000256" key="8">
    <source>
        <dbReference type="ARBA" id="ARBA00048348"/>
    </source>
</evidence>
<comment type="catalytic activity">
    <reaction evidence="8 9">
        <text>hydrogencarbonate + H(+) = CO2 + H2O</text>
        <dbReference type="Rhea" id="RHEA:10748"/>
        <dbReference type="ChEBI" id="CHEBI:15377"/>
        <dbReference type="ChEBI" id="CHEBI:15378"/>
        <dbReference type="ChEBI" id="CHEBI:16526"/>
        <dbReference type="ChEBI" id="CHEBI:17544"/>
        <dbReference type="EC" id="4.2.1.1"/>
    </reaction>
</comment>
<evidence type="ECO:0000259" key="10">
    <source>
        <dbReference type="PROSITE" id="PS51144"/>
    </source>
</evidence>
<reference evidence="11" key="2">
    <citation type="submission" date="2023-05" db="EMBL/GenBank/DDBJ databases">
        <authorList>
            <consortium name="Lawrence Berkeley National Laboratory"/>
            <person name="Steindorff A."/>
            <person name="Hensen N."/>
            <person name="Bonometti L."/>
            <person name="Westerberg I."/>
            <person name="Brannstrom I.O."/>
            <person name="Guillou S."/>
            <person name="Cros-Aarteil S."/>
            <person name="Calhoun S."/>
            <person name="Haridas S."/>
            <person name="Kuo A."/>
            <person name="Mondo S."/>
            <person name="Pangilinan J."/>
            <person name="Riley R."/>
            <person name="Labutti K."/>
            <person name="Andreopoulos B."/>
            <person name="Lipzen A."/>
            <person name="Chen C."/>
            <person name="Yanf M."/>
            <person name="Daum C."/>
            <person name="Ng V."/>
            <person name="Clum A."/>
            <person name="Ohm R."/>
            <person name="Martin F."/>
            <person name="Silar P."/>
            <person name="Natvig D."/>
            <person name="Lalanne C."/>
            <person name="Gautier V."/>
            <person name="Ament-Velasquez S.L."/>
            <person name="Kruys A."/>
            <person name="Hutchinson M.I."/>
            <person name="Powell A.J."/>
            <person name="Barry K."/>
            <person name="Miller A.N."/>
            <person name="Grigoriev I.V."/>
            <person name="Debuchy R."/>
            <person name="Gladieux P."/>
            <person name="Thoren M.H."/>
            <person name="Johannesson H."/>
        </authorList>
    </citation>
    <scope>NUCLEOTIDE SEQUENCE</scope>
    <source>
        <strain evidence="11">PSN243</strain>
    </source>
</reference>
<keyword evidence="9" id="KW-0732">Signal</keyword>
<evidence type="ECO:0000256" key="2">
    <source>
        <dbReference type="ARBA" id="ARBA00002904"/>
    </source>
</evidence>
<dbReference type="SMART" id="SM01057">
    <property type="entry name" value="Carb_anhydrase"/>
    <property type="match status" value="1"/>
</dbReference>
<proteinExistence type="inferred from homology"/>
<evidence type="ECO:0000256" key="4">
    <source>
        <dbReference type="ARBA" id="ARBA00012925"/>
    </source>
</evidence>
<evidence type="ECO:0000256" key="3">
    <source>
        <dbReference type="ARBA" id="ARBA00010718"/>
    </source>
</evidence>
<keyword evidence="6 9" id="KW-0862">Zinc</keyword>